<dbReference type="HOGENOM" id="CLU_1132869_0_0_6"/>
<keyword evidence="1" id="KW-1133">Transmembrane helix</keyword>
<reference evidence="2" key="1">
    <citation type="submission" date="2013-07" db="EMBL/GenBank/DDBJ databases">
        <title>Sub-species coevolution in mutualistic symbiosis.</title>
        <authorList>
            <person name="Murfin K."/>
            <person name="Klassen J."/>
            <person name="Lee M."/>
            <person name="Forst S."/>
            <person name="Stock P."/>
            <person name="Goodrich-Blair H."/>
        </authorList>
    </citation>
    <scope>NUCLEOTIDE SEQUENCE [LARGE SCALE GENOMIC DNA]</scope>
    <source>
        <strain evidence="2">Puntauvense</strain>
    </source>
</reference>
<dbReference type="Proteomes" id="UP000028511">
    <property type="component" value="Unassembled WGS sequence"/>
</dbReference>
<organism evidence="2">
    <name type="scientific">Xenorhabdus bovienii str. puntauvense</name>
    <dbReference type="NCBI Taxonomy" id="1398201"/>
    <lineage>
        <taxon>Bacteria</taxon>
        <taxon>Pseudomonadati</taxon>
        <taxon>Pseudomonadota</taxon>
        <taxon>Gammaproteobacteria</taxon>
        <taxon>Enterobacterales</taxon>
        <taxon>Morganellaceae</taxon>
        <taxon>Xenorhabdus</taxon>
    </lineage>
</organism>
<name>A0A077NC68_XENBV</name>
<feature type="transmembrane region" description="Helical" evidence="1">
    <location>
        <begin position="226"/>
        <end position="245"/>
    </location>
</feature>
<feature type="transmembrane region" description="Helical" evidence="1">
    <location>
        <begin position="104"/>
        <end position="131"/>
    </location>
</feature>
<dbReference type="AlphaFoldDB" id="A0A077NC68"/>
<feature type="transmembrane region" description="Helical" evidence="1">
    <location>
        <begin position="40"/>
        <end position="59"/>
    </location>
</feature>
<evidence type="ECO:0000256" key="1">
    <source>
        <dbReference type="SAM" id="Phobius"/>
    </source>
</evidence>
<feature type="transmembrane region" description="Helical" evidence="1">
    <location>
        <begin position="178"/>
        <end position="197"/>
    </location>
</feature>
<accession>A0A077NC68</accession>
<protein>
    <recommendedName>
        <fullName evidence="3">Phytol kinase</fullName>
    </recommendedName>
</protein>
<dbReference type="EMBL" id="CBSW010000076">
    <property type="protein sequence ID" value="CDG95883.1"/>
    <property type="molecule type" value="Genomic_DNA"/>
</dbReference>
<feature type="transmembrane region" description="Helical" evidence="1">
    <location>
        <begin position="65"/>
        <end position="83"/>
    </location>
</feature>
<evidence type="ECO:0000313" key="2">
    <source>
        <dbReference type="EMBL" id="CDG95883.1"/>
    </source>
</evidence>
<keyword evidence="1" id="KW-0812">Transmembrane</keyword>
<proteinExistence type="predicted"/>
<evidence type="ECO:0008006" key="3">
    <source>
        <dbReference type="Google" id="ProtNLM"/>
    </source>
</evidence>
<sequence>MLIHIIFPIVILVCSYWLLCAILGTLAKQHNIKINYTRKIGHFSMFIFPGIVYAFFNIIETADKLVIASLSSIIFFISLSQMFRRRFKYLASSFHAIDRPEDRPYTLIWIFSQTIVGFLILAVFSVFWGILGIPYELMYMTILTTTIGDGLAEPIGVRFGKHKYAVKGFLIDKVFYRSYEGSFTVFITALILGLVFMYRFSPLGAALMILCFPLGMALTEAKSPHTWDTPFLFFVGNLIITVAYLL</sequence>
<feature type="transmembrane region" description="Helical" evidence="1">
    <location>
        <begin position="6"/>
        <end position="28"/>
    </location>
</feature>
<comment type="caution">
    <text evidence="2">The sequence shown here is derived from an EMBL/GenBank/DDBJ whole genome shotgun (WGS) entry which is preliminary data.</text>
</comment>
<keyword evidence="1" id="KW-0472">Membrane</keyword>
<feature type="transmembrane region" description="Helical" evidence="1">
    <location>
        <begin position="137"/>
        <end position="157"/>
    </location>
</feature>
<gene>
    <name evidence="2" type="ORF">XBP1_1670014</name>
</gene>